<evidence type="ECO:0000313" key="3">
    <source>
        <dbReference type="Proteomes" id="UP000824263"/>
    </source>
</evidence>
<reference evidence="2" key="1">
    <citation type="journal article" date="2021" name="PeerJ">
        <title>Extensive microbial diversity within the chicken gut microbiome revealed by metagenomics and culture.</title>
        <authorList>
            <person name="Gilroy R."/>
            <person name="Ravi A."/>
            <person name="Getino M."/>
            <person name="Pursley I."/>
            <person name="Horton D.L."/>
            <person name="Alikhan N.F."/>
            <person name="Baker D."/>
            <person name="Gharbi K."/>
            <person name="Hall N."/>
            <person name="Watson M."/>
            <person name="Adriaenssens E.M."/>
            <person name="Foster-Nyarko E."/>
            <person name="Jarju S."/>
            <person name="Secka A."/>
            <person name="Antonio M."/>
            <person name="Oren A."/>
            <person name="Chaudhuri R.R."/>
            <person name="La Ragione R."/>
            <person name="Hildebrand F."/>
            <person name="Pallen M.J."/>
        </authorList>
    </citation>
    <scope>NUCLEOTIDE SEQUENCE</scope>
    <source>
        <strain evidence="2">ChiSxjej1B13-11762</strain>
    </source>
</reference>
<feature type="transmembrane region" description="Helical" evidence="1">
    <location>
        <begin position="21"/>
        <end position="41"/>
    </location>
</feature>
<comment type="caution">
    <text evidence="2">The sequence shown here is derived from an EMBL/GenBank/DDBJ whole genome shotgun (WGS) entry which is preliminary data.</text>
</comment>
<keyword evidence="1" id="KW-0812">Transmembrane</keyword>
<sequence length="155" mass="18090">MRKTVRQTVCDGWKILKSDIYETRAVILILALYFLFFRYVLHSICPVVLVTGYPCPGCGMTRAAFCVLRMDFESAWETHPFIFPIILLAAVFCWNRYVRGREKQPALRAWAAAVGIAMILFYIWRMYEFFPGEPPMSYYSGNLMSRIKSVLLHLR</sequence>
<protein>
    <submittedName>
        <fullName evidence="2">DUF2752 domain-containing protein</fullName>
    </submittedName>
</protein>
<keyword evidence="1" id="KW-0472">Membrane</keyword>
<name>A0A9D1RC48_9FIRM</name>
<proteinExistence type="predicted"/>
<gene>
    <name evidence="2" type="ORF">H9873_06470</name>
</gene>
<evidence type="ECO:0000256" key="1">
    <source>
        <dbReference type="SAM" id="Phobius"/>
    </source>
</evidence>
<dbReference type="AlphaFoldDB" id="A0A9D1RC48"/>
<feature type="transmembrane region" description="Helical" evidence="1">
    <location>
        <begin position="78"/>
        <end position="97"/>
    </location>
</feature>
<dbReference type="Proteomes" id="UP000824263">
    <property type="component" value="Unassembled WGS sequence"/>
</dbReference>
<dbReference type="EMBL" id="DXGF01000120">
    <property type="protein sequence ID" value="HIW83947.1"/>
    <property type="molecule type" value="Genomic_DNA"/>
</dbReference>
<feature type="transmembrane region" description="Helical" evidence="1">
    <location>
        <begin position="109"/>
        <end position="127"/>
    </location>
</feature>
<organism evidence="2 3">
    <name type="scientific">Candidatus Dorea gallistercoris</name>
    <dbReference type="NCBI Taxonomy" id="2838542"/>
    <lineage>
        <taxon>Bacteria</taxon>
        <taxon>Bacillati</taxon>
        <taxon>Bacillota</taxon>
        <taxon>Clostridia</taxon>
        <taxon>Lachnospirales</taxon>
        <taxon>Lachnospiraceae</taxon>
        <taxon>Dorea</taxon>
    </lineage>
</organism>
<evidence type="ECO:0000313" key="2">
    <source>
        <dbReference type="EMBL" id="HIW83947.1"/>
    </source>
</evidence>
<dbReference type="Pfam" id="PF10825">
    <property type="entry name" value="DUF2752"/>
    <property type="match status" value="1"/>
</dbReference>
<keyword evidence="1" id="KW-1133">Transmembrane helix</keyword>
<dbReference type="InterPro" id="IPR021215">
    <property type="entry name" value="DUF2752"/>
</dbReference>
<reference evidence="2" key="2">
    <citation type="submission" date="2021-04" db="EMBL/GenBank/DDBJ databases">
        <authorList>
            <person name="Gilroy R."/>
        </authorList>
    </citation>
    <scope>NUCLEOTIDE SEQUENCE</scope>
    <source>
        <strain evidence="2">ChiSxjej1B13-11762</strain>
    </source>
</reference>
<accession>A0A9D1RC48</accession>